<dbReference type="EMBL" id="MU796085">
    <property type="protein sequence ID" value="KAJ3804336.1"/>
    <property type="molecule type" value="Genomic_DNA"/>
</dbReference>
<proteinExistence type="predicted"/>
<name>A0ACC1TIT1_9AGAR</name>
<organism evidence="1 2">
    <name type="scientific">Lentinula aff. lateritia</name>
    <dbReference type="NCBI Taxonomy" id="2804960"/>
    <lineage>
        <taxon>Eukaryota</taxon>
        <taxon>Fungi</taxon>
        <taxon>Dikarya</taxon>
        <taxon>Basidiomycota</taxon>
        <taxon>Agaricomycotina</taxon>
        <taxon>Agaricomycetes</taxon>
        <taxon>Agaricomycetidae</taxon>
        <taxon>Agaricales</taxon>
        <taxon>Marasmiineae</taxon>
        <taxon>Omphalotaceae</taxon>
        <taxon>Lentinula</taxon>
    </lineage>
</organism>
<evidence type="ECO:0000313" key="2">
    <source>
        <dbReference type="Proteomes" id="UP001163835"/>
    </source>
</evidence>
<comment type="caution">
    <text evidence="1">The sequence shown here is derived from an EMBL/GenBank/DDBJ whole genome shotgun (WGS) entry which is preliminary data.</text>
</comment>
<evidence type="ECO:0000313" key="1">
    <source>
        <dbReference type="EMBL" id="KAJ3804336.1"/>
    </source>
</evidence>
<gene>
    <name evidence="1" type="ORF">F5876DRAFT_83349</name>
</gene>
<protein>
    <submittedName>
        <fullName evidence="1">Uncharacterized protein</fullName>
    </submittedName>
</protein>
<reference evidence="1" key="1">
    <citation type="submission" date="2022-09" db="EMBL/GenBank/DDBJ databases">
        <title>A Global Phylogenomic Analysis of the Shiitake Genus Lentinula.</title>
        <authorList>
            <consortium name="DOE Joint Genome Institute"/>
            <person name="Sierra-Patev S."/>
            <person name="Min B."/>
            <person name="Naranjo-Ortiz M."/>
            <person name="Looney B."/>
            <person name="Konkel Z."/>
            <person name="Slot J.C."/>
            <person name="Sakamoto Y."/>
            <person name="Steenwyk J.L."/>
            <person name="Rokas A."/>
            <person name="Carro J."/>
            <person name="Camarero S."/>
            <person name="Ferreira P."/>
            <person name="Molpeceres G."/>
            <person name="Ruiz-Duenas F.J."/>
            <person name="Serrano A."/>
            <person name="Henrissat B."/>
            <person name="Drula E."/>
            <person name="Hughes K.W."/>
            <person name="Mata J.L."/>
            <person name="Ishikawa N.K."/>
            <person name="Vargas-Isla R."/>
            <person name="Ushijima S."/>
            <person name="Smith C.A."/>
            <person name="Ahrendt S."/>
            <person name="Andreopoulos W."/>
            <person name="He G."/>
            <person name="Labutti K."/>
            <person name="Lipzen A."/>
            <person name="Ng V."/>
            <person name="Riley R."/>
            <person name="Sandor L."/>
            <person name="Barry K."/>
            <person name="Martinez A.T."/>
            <person name="Xiao Y."/>
            <person name="Gibbons J.G."/>
            <person name="Terashima K."/>
            <person name="Grigoriev I.V."/>
            <person name="Hibbett D.S."/>
        </authorList>
    </citation>
    <scope>NUCLEOTIDE SEQUENCE</scope>
    <source>
        <strain evidence="1">TMI1499</strain>
    </source>
</reference>
<accession>A0ACC1TIT1</accession>
<sequence length="277" mass="31196">MDGLYSSYSLRNFFRAGSALDGPEIDGDAYLLFLLTGQHILEEHQAIVDARRNTLNDDHSIGASRDYSSLIGIADEILVNAVILVYPVSNPAEVLLTSIHVKIRLPSGDNYKLVPIHRIPNFQFAVWGNHCPIHIFFPGIASRGPEDLAQQLSKEEKTTFYEIGLRPAIAALLPKDISDWPPTYTGELFRAWKQSGHMSYQMKIIPALEVPNIVGRVQKNLKDANIDCAESFFFTHTVRGFKHGTQHEMDKDEAQLALDILLSHTDFLREAIERGEW</sequence>
<keyword evidence="2" id="KW-1185">Reference proteome</keyword>
<dbReference type="Proteomes" id="UP001163835">
    <property type="component" value="Unassembled WGS sequence"/>
</dbReference>